<dbReference type="RefSeq" id="WP_344021005.1">
    <property type="nucleotide sequence ID" value="NZ_BAAABX010000012.1"/>
</dbReference>
<comment type="caution">
    <text evidence="1">The sequence shown here is derived from an EMBL/GenBank/DDBJ whole genome shotgun (WGS) entry which is preliminary data.</text>
</comment>
<dbReference type="EMBL" id="BAAABX010000012">
    <property type="protein sequence ID" value="GAA0394193.1"/>
    <property type="molecule type" value="Genomic_DNA"/>
</dbReference>
<evidence type="ECO:0000313" key="1">
    <source>
        <dbReference type="EMBL" id="GAA0394193.1"/>
    </source>
</evidence>
<proteinExistence type="predicted"/>
<organism evidence="1 2">
    <name type="scientific">Streptomyces luteireticuli</name>
    <dbReference type="NCBI Taxonomy" id="173858"/>
    <lineage>
        <taxon>Bacteria</taxon>
        <taxon>Bacillati</taxon>
        <taxon>Actinomycetota</taxon>
        <taxon>Actinomycetes</taxon>
        <taxon>Kitasatosporales</taxon>
        <taxon>Streptomycetaceae</taxon>
        <taxon>Streptomyces</taxon>
    </lineage>
</organism>
<name>A0ABN0YG16_9ACTN</name>
<sequence length="57" mass="6495">MRFICRNFGLSDLPRRGLSPHEAPLAVLLLDIEAELSLWEDGRAVWSEDAFPMAERP</sequence>
<gene>
    <name evidence="1" type="ORF">GCM10010357_13880</name>
</gene>
<accession>A0ABN0YG16</accession>
<protein>
    <submittedName>
        <fullName evidence="1">Uncharacterized protein</fullName>
    </submittedName>
</protein>
<reference evidence="1 2" key="1">
    <citation type="journal article" date="2019" name="Int. J. Syst. Evol. Microbiol.">
        <title>The Global Catalogue of Microorganisms (GCM) 10K type strain sequencing project: providing services to taxonomists for standard genome sequencing and annotation.</title>
        <authorList>
            <consortium name="The Broad Institute Genomics Platform"/>
            <consortium name="The Broad Institute Genome Sequencing Center for Infectious Disease"/>
            <person name="Wu L."/>
            <person name="Ma J."/>
        </authorList>
    </citation>
    <scope>NUCLEOTIDE SEQUENCE [LARGE SCALE GENOMIC DNA]</scope>
    <source>
        <strain evidence="1 2">JCM 4788</strain>
    </source>
</reference>
<evidence type="ECO:0000313" key="2">
    <source>
        <dbReference type="Proteomes" id="UP001500879"/>
    </source>
</evidence>
<keyword evidence="2" id="KW-1185">Reference proteome</keyword>
<dbReference type="Proteomes" id="UP001500879">
    <property type="component" value="Unassembled WGS sequence"/>
</dbReference>